<comment type="subcellular location">
    <subcellularLocation>
        <location evidence="1">Secreted</location>
    </subcellularLocation>
</comment>
<dbReference type="Gene3D" id="2.40.128.20">
    <property type="match status" value="1"/>
</dbReference>
<keyword evidence="6" id="KW-1015">Disulfide bond</keyword>
<feature type="signal peptide" evidence="8">
    <location>
        <begin position="1"/>
        <end position="22"/>
    </location>
</feature>
<evidence type="ECO:0000256" key="6">
    <source>
        <dbReference type="ARBA" id="ARBA00023157"/>
    </source>
</evidence>
<keyword evidence="11" id="KW-1185">Reference proteome</keyword>
<dbReference type="PANTHER" id="PTHR11430:SF76">
    <property type="entry name" value="MAJOR URINARY PROTEIN 1-RELATED"/>
    <property type="match status" value="1"/>
</dbReference>
<dbReference type="InterPro" id="IPR002345">
    <property type="entry name" value="Lipocalin"/>
</dbReference>
<dbReference type="SUPFAM" id="SSF50814">
    <property type="entry name" value="Lipocalins"/>
    <property type="match status" value="1"/>
</dbReference>
<dbReference type="PRINTS" id="PR00179">
    <property type="entry name" value="LIPOCALIN"/>
</dbReference>
<reference evidence="10" key="2">
    <citation type="submission" date="2025-09" db="UniProtKB">
        <authorList>
            <consortium name="Ensembl"/>
        </authorList>
    </citation>
    <scope>IDENTIFICATION</scope>
</reference>
<dbReference type="AlphaFoldDB" id="A0A8C6HKU3"/>
<dbReference type="InterPro" id="IPR012674">
    <property type="entry name" value="Calycin"/>
</dbReference>
<dbReference type="GO" id="GO:0005550">
    <property type="term" value="F:pheromone binding"/>
    <property type="evidence" value="ECO:0007669"/>
    <property type="project" value="UniProtKB-KW"/>
</dbReference>
<organism evidence="10 11">
    <name type="scientific">Mus spicilegus</name>
    <name type="common">Mound-building mouse</name>
    <dbReference type="NCBI Taxonomy" id="10103"/>
    <lineage>
        <taxon>Eukaryota</taxon>
        <taxon>Metazoa</taxon>
        <taxon>Chordata</taxon>
        <taxon>Craniata</taxon>
        <taxon>Vertebrata</taxon>
        <taxon>Euteleostomi</taxon>
        <taxon>Mammalia</taxon>
        <taxon>Eutheria</taxon>
        <taxon>Euarchontoglires</taxon>
        <taxon>Glires</taxon>
        <taxon>Rodentia</taxon>
        <taxon>Myomorpha</taxon>
        <taxon>Muroidea</taxon>
        <taxon>Muridae</taxon>
        <taxon>Murinae</taxon>
        <taxon>Mus</taxon>
        <taxon>Mus</taxon>
    </lineage>
</organism>
<dbReference type="Proteomes" id="UP000694415">
    <property type="component" value="Unplaced"/>
</dbReference>
<dbReference type="InterPro" id="IPR022272">
    <property type="entry name" value="Lipocalin_CS"/>
</dbReference>
<evidence type="ECO:0000256" key="1">
    <source>
        <dbReference type="ARBA" id="ARBA00004613"/>
    </source>
</evidence>
<evidence type="ECO:0000256" key="5">
    <source>
        <dbReference type="ARBA" id="ARBA00023106"/>
    </source>
</evidence>
<evidence type="ECO:0000313" key="10">
    <source>
        <dbReference type="Ensembl" id="ENSMSIP00000022907.1"/>
    </source>
</evidence>
<dbReference type="Pfam" id="PF00061">
    <property type="entry name" value="Lipocalin"/>
    <property type="match status" value="1"/>
</dbReference>
<evidence type="ECO:0000256" key="2">
    <source>
        <dbReference type="ARBA" id="ARBA00006889"/>
    </source>
</evidence>
<dbReference type="GeneTree" id="ENSGT01050000244868"/>
<dbReference type="GO" id="GO:0036094">
    <property type="term" value="F:small molecule binding"/>
    <property type="evidence" value="ECO:0007669"/>
    <property type="project" value="InterPro"/>
</dbReference>
<dbReference type="PROSITE" id="PS00213">
    <property type="entry name" value="LIPOCALIN"/>
    <property type="match status" value="1"/>
</dbReference>
<comment type="similarity">
    <text evidence="2 7">Belongs to the calycin superfamily. Lipocalin family.</text>
</comment>
<feature type="domain" description="Lipocalin/cytosolic fatty-acid binding" evidence="9">
    <location>
        <begin position="38"/>
        <end position="175"/>
    </location>
</feature>
<dbReference type="InterPro" id="IPR002971">
    <property type="entry name" value="Maj_urinary"/>
</dbReference>
<evidence type="ECO:0000256" key="3">
    <source>
        <dbReference type="ARBA" id="ARBA00022525"/>
    </source>
</evidence>
<reference evidence="10" key="1">
    <citation type="submission" date="2025-08" db="UniProtKB">
        <authorList>
            <consortium name="Ensembl"/>
        </authorList>
    </citation>
    <scope>IDENTIFICATION</scope>
</reference>
<dbReference type="FunFam" id="2.40.128.20:FF:000008">
    <property type="entry name" value="Major urinary protein"/>
    <property type="match status" value="1"/>
</dbReference>
<keyword evidence="4 8" id="KW-0732">Signal</keyword>
<accession>A0A8C6HKU3</accession>
<evidence type="ECO:0000313" key="11">
    <source>
        <dbReference type="Proteomes" id="UP000694415"/>
    </source>
</evidence>
<evidence type="ECO:0000256" key="8">
    <source>
        <dbReference type="SAM" id="SignalP"/>
    </source>
</evidence>
<dbReference type="PRINTS" id="PR01221">
    <property type="entry name" value="MAJORURINARY"/>
</dbReference>
<evidence type="ECO:0000256" key="7">
    <source>
        <dbReference type="RuleBase" id="RU003695"/>
    </source>
</evidence>
<dbReference type="GO" id="GO:0005615">
    <property type="term" value="C:extracellular space"/>
    <property type="evidence" value="ECO:0007669"/>
    <property type="project" value="TreeGrafter"/>
</dbReference>
<protein>
    <recommendedName>
        <fullName evidence="9">Lipocalin/cytosolic fatty-acid binding domain-containing protein</fullName>
    </recommendedName>
</protein>
<dbReference type="PANTHER" id="PTHR11430">
    <property type="entry name" value="LIPOCALIN"/>
    <property type="match status" value="1"/>
</dbReference>
<name>A0A8C6HKU3_MUSSI</name>
<keyword evidence="3" id="KW-0964">Secreted</keyword>
<proteinExistence type="inferred from homology"/>
<keyword evidence="5" id="KW-0590">Pheromone-binding</keyword>
<evidence type="ECO:0000256" key="4">
    <source>
        <dbReference type="ARBA" id="ARBA00022729"/>
    </source>
</evidence>
<evidence type="ECO:0000259" key="9">
    <source>
        <dbReference type="Pfam" id="PF00061"/>
    </source>
</evidence>
<dbReference type="InterPro" id="IPR000566">
    <property type="entry name" value="Lipocln_cytosolic_FA-bd_dom"/>
</dbReference>
<dbReference type="Ensembl" id="ENSMSIT00000028889.1">
    <property type="protein sequence ID" value="ENSMSIP00000022907.1"/>
    <property type="gene ID" value="ENSMSIG00000019445.1"/>
</dbReference>
<feature type="chain" id="PRO_5034144557" description="Lipocalin/cytosolic fatty-acid binding domain-containing protein" evidence="8">
    <location>
        <begin position="23"/>
        <end position="262"/>
    </location>
</feature>
<sequence length="262" mass="30292">MKLLLPLLLLLCLELTLVCIYAEESSSIERNFNVEQISGYWFSIAEASDEREKIEEHGSMRAFVENITVLENSLVFKFHFIVNEECTEMTAIGEKTEKAGIYYMNYDGFNTFTILKTDYDNYIMIHLINKKDGKTFQLMELYGREPDLSSDIKERFAQLCEKHGILRENIIDLSNASKSEFSYFSHPEYFIIEETNPVGYQSFLNAGESYPFSWGNEVDLEPEHVLVLTLQIAASGPENEEWPEPLGGQYPMRARRRFGGHE</sequence>